<evidence type="ECO:0000313" key="2">
    <source>
        <dbReference type="Proteomes" id="UP000281553"/>
    </source>
</evidence>
<accession>A0A3P7LC13</accession>
<keyword evidence="2" id="KW-1185">Reference proteome</keyword>
<reference evidence="1 2" key="1">
    <citation type="submission" date="2018-11" db="EMBL/GenBank/DDBJ databases">
        <authorList>
            <consortium name="Pathogen Informatics"/>
        </authorList>
    </citation>
    <scope>NUCLEOTIDE SEQUENCE [LARGE SCALE GENOMIC DNA]</scope>
</reference>
<dbReference type="AlphaFoldDB" id="A0A3P7LC13"/>
<proteinExistence type="predicted"/>
<dbReference type="Proteomes" id="UP000281553">
    <property type="component" value="Unassembled WGS sequence"/>
</dbReference>
<gene>
    <name evidence="1" type="ORF">DILT_LOCUS5248</name>
</gene>
<dbReference type="OrthoDB" id="6279874at2759"/>
<evidence type="ECO:0000313" key="1">
    <source>
        <dbReference type="EMBL" id="VDN09417.1"/>
    </source>
</evidence>
<sequence>MVFNWRPLPCLYELNIARNNLASVPQITMAQLFWRTCFSQTGRLACLSLAYTCMSFDQLTWILKILAREIKPRDIVPIETAASALSSDDSDAECVSSKCTLRVLCLQNFVPPAEEVGRVLLHLAVALPRLRFFHLYPAFYAFPGANEKEQQRNRSQEIAQSNAYIRRRGCNNLQIRQLPKPDVQCGPDFLSQGLVTLLLLLTFIHWFTETDDYFDLNACVFLEDDFHFVHQM</sequence>
<name>A0A3P7LC13_DIBLA</name>
<organism evidence="1 2">
    <name type="scientific">Dibothriocephalus latus</name>
    <name type="common">Fish tapeworm</name>
    <name type="synonym">Diphyllobothrium latum</name>
    <dbReference type="NCBI Taxonomy" id="60516"/>
    <lineage>
        <taxon>Eukaryota</taxon>
        <taxon>Metazoa</taxon>
        <taxon>Spiralia</taxon>
        <taxon>Lophotrochozoa</taxon>
        <taxon>Platyhelminthes</taxon>
        <taxon>Cestoda</taxon>
        <taxon>Eucestoda</taxon>
        <taxon>Diphyllobothriidea</taxon>
        <taxon>Diphyllobothriidae</taxon>
        <taxon>Dibothriocephalus</taxon>
    </lineage>
</organism>
<protein>
    <submittedName>
        <fullName evidence="1">Uncharacterized protein</fullName>
    </submittedName>
</protein>
<dbReference type="EMBL" id="UYRU01047021">
    <property type="protein sequence ID" value="VDN09417.1"/>
    <property type="molecule type" value="Genomic_DNA"/>
</dbReference>